<organism evidence="2 3">
    <name type="scientific">Lentibacter algarum</name>
    <dbReference type="NCBI Taxonomy" id="576131"/>
    <lineage>
        <taxon>Bacteria</taxon>
        <taxon>Pseudomonadati</taxon>
        <taxon>Pseudomonadota</taxon>
        <taxon>Alphaproteobacteria</taxon>
        <taxon>Rhodobacterales</taxon>
        <taxon>Roseobacteraceae</taxon>
        <taxon>Lentibacter</taxon>
    </lineage>
</organism>
<name>A0A1H3IMN9_9RHOB</name>
<dbReference type="RefSeq" id="WP_089888520.1">
    <property type="nucleotide sequence ID" value="NZ_CALBNM010000075.1"/>
</dbReference>
<dbReference type="GeneID" id="78123925"/>
<dbReference type="Proteomes" id="UP000199026">
    <property type="component" value="Unassembled WGS sequence"/>
</dbReference>
<evidence type="ECO:0000256" key="1">
    <source>
        <dbReference type="SAM" id="MobiDB-lite"/>
    </source>
</evidence>
<dbReference type="AlphaFoldDB" id="A0A1H3IMN9"/>
<protein>
    <recommendedName>
        <fullName evidence="4">DUF4169 domain-containing protein</fullName>
    </recommendedName>
</protein>
<sequence length="58" mass="6506">MAEPVNFNRFKKAAARAEDKARAAENVVKHGRTKAQKELEKARAAKAARELSGKERDR</sequence>
<feature type="region of interest" description="Disordered" evidence="1">
    <location>
        <begin position="1"/>
        <end position="58"/>
    </location>
</feature>
<evidence type="ECO:0000313" key="2">
    <source>
        <dbReference type="EMBL" id="SDY28549.1"/>
    </source>
</evidence>
<evidence type="ECO:0008006" key="4">
    <source>
        <dbReference type="Google" id="ProtNLM"/>
    </source>
</evidence>
<accession>A0A1H3IMN9</accession>
<keyword evidence="3" id="KW-1185">Reference proteome</keyword>
<evidence type="ECO:0000313" key="3">
    <source>
        <dbReference type="Proteomes" id="UP000199026"/>
    </source>
</evidence>
<dbReference type="EMBL" id="FNPR01000001">
    <property type="protein sequence ID" value="SDY28549.1"/>
    <property type="molecule type" value="Genomic_DNA"/>
</dbReference>
<proteinExistence type="predicted"/>
<feature type="compositionally biased region" description="Basic and acidic residues" evidence="1">
    <location>
        <begin position="35"/>
        <end position="58"/>
    </location>
</feature>
<dbReference type="InterPro" id="IPR025227">
    <property type="entry name" value="DUF4169"/>
</dbReference>
<reference evidence="2 3" key="1">
    <citation type="submission" date="2016-10" db="EMBL/GenBank/DDBJ databases">
        <authorList>
            <person name="de Groot N.N."/>
        </authorList>
    </citation>
    <scope>NUCLEOTIDE SEQUENCE [LARGE SCALE GENOMIC DNA]</scope>
    <source>
        <strain evidence="2 3">DSM 24677</strain>
    </source>
</reference>
<gene>
    <name evidence="2" type="ORF">SAMN05444486_1011144</name>
</gene>
<dbReference type="STRING" id="576131.SAMN05444486_1011144"/>
<dbReference type="Pfam" id="PF13770">
    <property type="entry name" value="DUF4169"/>
    <property type="match status" value="1"/>
</dbReference>